<reference evidence="3" key="1">
    <citation type="submission" date="2019-05" db="EMBL/GenBank/DDBJ databases">
        <title>Annotation for the trematode Fasciolopsis buski.</title>
        <authorList>
            <person name="Choi Y.-J."/>
        </authorList>
    </citation>
    <scope>NUCLEOTIDE SEQUENCE</scope>
    <source>
        <strain evidence="3">HT</strain>
        <tissue evidence="3">Whole worm</tissue>
    </source>
</reference>
<dbReference type="OrthoDB" id="167809at2759"/>
<dbReference type="Proteomes" id="UP000728185">
    <property type="component" value="Unassembled WGS sequence"/>
</dbReference>
<evidence type="ECO:0000256" key="2">
    <source>
        <dbReference type="ARBA" id="ARBA00022801"/>
    </source>
</evidence>
<accession>A0A8E0VN40</accession>
<comment type="similarity">
    <text evidence="1">Belongs to the isochorismatase family.</text>
</comment>
<dbReference type="PANTHER" id="PTHR11080:SF2">
    <property type="entry name" value="LD05707P"/>
    <property type="match status" value="1"/>
</dbReference>
<dbReference type="Gene3D" id="3.40.50.850">
    <property type="entry name" value="Isochorismatase-like"/>
    <property type="match status" value="1"/>
</dbReference>
<protein>
    <recommendedName>
        <fullName evidence="5">Isochorismatase-like domain-containing protein</fullName>
    </recommendedName>
</protein>
<comment type="caution">
    <text evidence="3">The sequence shown here is derived from an EMBL/GenBank/DDBJ whole genome shotgun (WGS) entry which is preliminary data.</text>
</comment>
<dbReference type="InterPro" id="IPR036380">
    <property type="entry name" value="Isochorismatase-like_sf"/>
</dbReference>
<name>A0A8E0VN40_9TREM</name>
<evidence type="ECO:0000313" key="4">
    <source>
        <dbReference type="Proteomes" id="UP000728185"/>
    </source>
</evidence>
<proteinExistence type="inferred from homology"/>
<evidence type="ECO:0008006" key="5">
    <source>
        <dbReference type="Google" id="ProtNLM"/>
    </source>
</evidence>
<dbReference type="InterPro" id="IPR052347">
    <property type="entry name" value="Isochorismatase_Nicotinamidase"/>
</dbReference>
<dbReference type="PANTHER" id="PTHR11080">
    <property type="entry name" value="PYRAZINAMIDASE/NICOTINAMIDASE"/>
    <property type="match status" value="1"/>
</dbReference>
<gene>
    <name evidence="3" type="ORF">FBUS_03724</name>
</gene>
<evidence type="ECO:0000256" key="1">
    <source>
        <dbReference type="ARBA" id="ARBA00006336"/>
    </source>
</evidence>
<keyword evidence="2" id="KW-0378">Hydrolase</keyword>
<dbReference type="SUPFAM" id="SSF52499">
    <property type="entry name" value="Isochorismatase-like hydrolases"/>
    <property type="match status" value="1"/>
</dbReference>
<sequence length="181" mass="20722">MRSWFKYPHSCLPPIFVITITHQITNIENVRLYDTVLIIGPNKIEREQKLWPTHCVADTEGARIHSDLKVRSFAYTVRLLHQFTPSALPSYTPKHFTIDLHFGEMHMYTSLQLPESYNIIKKGKIPTVESYSAFGDPHGLEDTGLHFSLQEAGIKTLILCGIAFDVCVGKFTECDFVLRRL</sequence>
<evidence type="ECO:0000313" key="3">
    <source>
        <dbReference type="EMBL" id="KAA0197986.1"/>
    </source>
</evidence>
<organism evidence="3 4">
    <name type="scientific">Fasciolopsis buskii</name>
    <dbReference type="NCBI Taxonomy" id="27845"/>
    <lineage>
        <taxon>Eukaryota</taxon>
        <taxon>Metazoa</taxon>
        <taxon>Spiralia</taxon>
        <taxon>Lophotrochozoa</taxon>
        <taxon>Platyhelminthes</taxon>
        <taxon>Trematoda</taxon>
        <taxon>Digenea</taxon>
        <taxon>Plagiorchiida</taxon>
        <taxon>Echinostomata</taxon>
        <taxon>Echinostomatoidea</taxon>
        <taxon>Fasciolidae</taxon>
        <taxon>Fasciolopsis</taxon>
    </lineage>
</organism>
<dbReference type="AlphaFoldDB" id="A0A8E0VN40"/>
<keyword evidence="4" id="KW-1185">Reference proteome</keyword>
<dbReference type="EMBL" id="LUCM01002009">
    <property type="protein sequence ID" value="KAA0197986.1"/>
    <property type="molecule type" value="Genomic_DNA"/>
</dbReference>
<dbReference type="GO" id="GO:0016787">
    <property type="term" value="F:hydrolase activity"/>
    <property type="evidence" value="ECO:0007669"/>
    <property type="project" value="UniProtKB-KW"/>
</dbReference>